<feature type="domain" description="Ribonucleases P/MRP subunit Pop8-like" evidence="2">
    <location>
        <begin position="52"/>
        <end position="143"/>
    </location>
</feature>
<dbReference type="GO" id="GO:0000171">
    <property type="term" value="F:ribonuclease MRP activity"/>
    <property type="evidence" value="ECO:0007669"/>
    <property type="project" value="TreeGrafter"/>
</dbReference>
<dbReference type="InterPro" id="IPR020347">
    <property type="entry name" value="Pop8"/>
</dbReference>
<dbReference type="GO" id="GO:0000294">
    <property type="term" value="P:nuclear-transcribed mRNA catabolic process, RNase MRP-dependent"/>
    <property type="evidence" value="ECO:0007669"/>
    <property type="project" value="TreeGrafter"/>
</dbReference>
<name>A0A6A5XV41_9PLEO</name>
<dbReference type="GeneID" id="54279245"/>
<feature type="compositionally biased region" description="Low complexity" evidence="1">
    <location>
        <begin position="19"/>
        <end position="30"/>
    </location>
</feature>
<dbReference type="RefSeq" id="XP_033384839.1">
    <property type="nucleotide sequence ID" value="XM_033521848.1"/>
</dbReference>
<dbReference type="Proteomes" id="UP000799778">
    <property type="component" value="Unassembled WGS sequence"/>
</dbReference>
<proteinExistence type="predicted"/>
<dbReference type="GO" id="GO:0000172">
    <property type="term" value="C:ribonuclease MRP complex"/>
    <property type="evidence" value="ECO:0007669"/>
    <property type="project" value="InterPro"/>
</dbReference>
<accession>A0A6A5XV41</accession>
<feature type="region of interest" description="Disordered" evidence="1">
    <location>
        <begin position="1"/>
        <end position="41"/>
    </location>
</feature>
<dbReference type="AlphaFoldDB" id="A0A6A5XV41"/>
<feature type="compositionally biased region" description="Polar residues" evidence="1">
    <location>
        <begin position="1"/>
        <end position="10"/>
    </location>
</feature>
<dbReference type="Pfam" id="PF20976">
    <property type="entry name" value="Pop8"/>
    <property type="match status" value="1"/>
</dbReference>
<evidence type="ECO:0000313" key="3">
    <source>
        <dbReference type="EMBL" id="KAF2016500.1"/>
    </source>
</evidence>
<dbReference type="EMBL" id="ML978069">
    <property type="protein sequence ID" value="KAF2016500.1"/>
    <property type="molecule type" value="Genomic_DNA"/>
</dbReference>
<dbReference type="GO" id="GO:0008033">
    <property type="term" value="P:tRNA processing"/>
    <property type="evidence" value="ECO:0007669"/>
    <property type="project" value="InterPro"/>
</dbReference>
<dbReference type="OrthoDB" id="5530243at2759"/>
<reference evidence="3" key="1">
    <citation type="journal article" date="2020" name="Stud. Mycol.">
        <title>101 Dothideomycetes genomes: a test case for predicting lifestyles and emergence of pathogens.</title>
        <authorList>
            <person name="Haridas S."/>
            <person name="Albert R."/>
            <person name="Binder M."/>
            <person name="Bloem J."/>
            <person name="Labutti K."/>
            <person name="Salamov A."/>
            <person name="Andreopoulos B."/>
            <person name="Baker S."/>
            <person name="Barry K."/>
            <person name="Bills G."/>
            <person name="Bluhm B."/>
            <person name="Cannon C."/>
            <person name="Castanera R."/>
            <person name="Culley D."/>
            <person name="Daum C."/>
            <person name="Ezra D."/>
            <person name="Gonzalez J."/>
            <person name="Henrissat B."/>
            <person name="Kuo A."/>
            <person name="Liang C."/>
            <person name="Lipzen A."/>
            <person name="Lutzoni F."/>
            <person name="Magnuson J."/>
            <person name="Mondo S."/>
            <person name="Nolan M."/>
            <person name="Ohm R."/>
            <person name="Pangilinan J."/>
            <person name="Park H.-J."/>
            <person name="Ramirez L."/>
            <person name="Alfaro M."/>
            <person name="Sun H."/>
            <person name="Tritt A."/>
            <person name="Yoshinaga Y."/>
            <person name="Zwiers L.-H."/>
            <person name="Turgeon B."/>
            <person name="Goodwin S."/>
            <person name="Spatafora J."/>
            <person name="Crous P."/>
            <person name="Grigoriev I."/>
        </authorList>
    </citation>
    <scope>NUCLEOTIDE SEQUENCE</scope>
    <source>
        <strain evidence="3">CBS 175.79</strain>
    </source>
</reference>
<evidence type="ECO:0000259" key="2">
    <source>
        <dbReference type="Pfam" id="PF20976"/>
    </source>
</evidence>
<evidence type="ECO:0000313" key="4">
    <source>
        <dbReference type="Proteomes" id="UP000799778"/>
    </source>
</evidence>
<dbReference type="InterPro" id="IPR049128">
    <property type="entry name" value="Pop8-like_dom"/>
</dbReference>
<organism evidence="3 4">
    <name type="scientific">Aaosphaeria arxii CBS 175.79</name>
    <dbReference type="NCBI Taxonomy" id="1450172"/>
    <lineage>
        <taxon>Eukaryota</taxon>
        <taxon>Fungi</taxon>
        <taxon>Dikarya</taxon>
        <taxon>Ascomycota</taxon>
        <taxon>Pezizomycotina</taxon>
        <taxon>Dothideomycetes</taxon>
        <taxon>Pleosporomycetidae</taxon>
        <taxon>Pleosporales</taxon>
        <taxon>Pleosporales incertae sedis</taxon>
        <taxon>Aaosphaeria</taxon>
    </lineage>
</organism>
<evidence type="ECO:0000256" key="1">
    <source>
        <dbReference type="SAM" id="MobiDB-lite"/>
    </source>
</evidence>
<gene>
    <name evidence="3" type="ORF">BU24DRAFT_202988</name>
</gene>
<keyword evidence="4" id="KW-1185">Reference proteome</keyword>
<dbReference type="GO" id="GO:0004526">
    <property type="term" value="F:ribonuclease P activity"/>
    <property type="evidence" value="ECO:0007669"/>
    <property type="project" value="TreeGrafter"/>
</dbReference>
<dbReference type="GO" id="GO:0005655">
    <property type="term" value="C:nucleolar ribonuclease P complex"/>
    <property type="evidence" value="ECO:0007669"/>
    <property type="project" value="InterPro"/>
</dbReference>
<sequence length="189" mass="19739">MPHANTNPPSGTDGPPADPATTTSSPSVAATKKRKRAEKPHILHSCTFKKPQWTYFHLSLTTPGTIAVTKASPPSSSSKPHSADPQNIDALTVLTLLRPPLQTYLGLMGSSISIDVLKTEGREVWVRVPRLDARGFRAAVSAWVGSCEGALIPGTGDSEGGRVGVSWRVVGEGQFVGSLAGGDGADLFG</sequence>
<dbReference type="GO" id="GO:0034965">
    <property type="term" value="P:intronic box C/D snoRNA processing"/>
    <property type="evidence" value="ECO:0007669"/>
    <property type="project" value="TreeGrafter"/>
</dbReference>
<dbReference type="PANTHER" id="PTHR28173:SF1">
    <property type="entry name" value="RIBONUCLEASES P_MRP PROTEIN SUBUNIT POP8"/>
    <property type="match status" value="1"/>
</dbReference>
<dbReference type="PANTHER" id="PTHR28173">
    <property type="entry name" value="RIBONUCLEASES P/MRP PROTEIN SUBUNIT POP8"/>
    <property type="match status" value="1"/>
</dbReference>
<protein>
    <recommendedName>
        <fullName evidence="2">Ribonucleases P/MRP subunit Pop8-like domain-containing protein</fullName>
    </recommendedName>
</protein>